<gene>
    <name evidence="8" type="primary">hemC</name>
    <name evidence="11" type="ORF">FHS82_001146</name>
</gene>
<dbReference type="Gene3D" id="3.40.190.10">
    <property type="entry name" value="Periplasmic binding protein-like II"/>
    <property type="match status" value="2"/>
</dbReference>
<dbReference type="PANTHER" id="PTHR11557">
    <property type="entry name" value="PORPHOBILINOGEN DEAMINASE"/>
    <property type="match status" value="1"/>
</dbReference>
<evidence type="ECO:0000313" key="12">
    <source>
        <dbReference type="Proteomes" id="UP001429580"/>
    </source>
</evidence>
<evidence type="ECO:0000259" key="9">
    <source>
        <dbReference type="Pfam" id="PF01379"/>
    </source>
</evidence>
<proteinExistence type="inferred from homology"/>
<dbReference type="EMBL" id="JAASQI010000002">
    <property type="protein sequence ID" value="NIJ57320.1"/>
    <property type="molecule type" value="Genomic_DNA"/>
</dbReference>
<comment type="subunit">
    <text evidence="4 8">Monomer.</text>
</comment>
<comment type="caution">
    <text evidence="11">The sequence shown here is derived from an EMBL/GenBank/DDBJ whole genome shotgun (WGS) entry which is preliminary data.</text>
</comment>
<comment type="function">
    <text evidence="1 8">Tetrapolymerization of the monopyrrole PBG into the hydroxymethylbilane pre-uroporphyrinogen in several discrete steps.</text>
</comment>
<evidence type="ECO:0000256" key="6">
    <source>
        <dbReference type="ARBA" id="ARBA00023244"/>
    </source>
</evidence>
<feature type="domain" description="Porphobilinogen deaminase N-terminal" evidence="9">
    <location>
        <begin position="10"/>
        <end position="226"/>
    </location>
</feature>
<dbReference type="InterPro" id="IPR022418">
    <property type="entry name" value="Porphobilinogen_deaminase_C"/>
</dbReference>
<evidence type="ECO:0000256" key="3">
    <source>
        <dbReference type="ARBA" id="ARBA00005638"/>
    </source>
</evidence>
<accession>A0ABX0UZF2</accession>
<comment type="similarity">
    <text evidence="3 8">Belongs to the HMBS family.</text>
</comment>
<protein>
    <recommendedName>
        <fullName evidence="8">Porphobilinogen deaminase</fullName>
        <shortName evidence="8">PBG</shortName>
        <ecNumber evidence="8">2.5.1.61</ecNumber>
    </recommendedName>
    <alternativeName>
        <fullName evidence="8">Hydroxymethylbilane synthase</fullName>
        <shortName evidence="8">HMBS</shortName>
    </alternativeName>
    <alternativeName>
        <fullName evidence="8">Pre-uroporphyrinogen synthase</fullName>
    </alternativeName>
</protein>
<dbReference type="Pfam" id="PF03900">
    <property type="entry name" value="Porphobil_deamC"/>
    <property type="match status" value="1"/>
</dbReference>
<comment type="pathway">
    <text evidence="2">Porphyrin-containing compound metabolism; protoporphyrin-IX biosynthesis; coproporphyrinogen-III from 5-aminolevulinate: step 2/4.</text>
</comment>
<comment type="cofactor">
    <cofactor evidence="8">
        <name>dipyrromethane</name>
        <dbReference type="ChEBI" id="CHEBI:60342"/>
    </cofactor>
    <text evidence="8">Binds 1 dipyrromethane group covalently.</text>
</comment>
<name>A0ABX0UZF2_9HYPH</name>
<dbReference type="InterPro" id="IPR000860">
    <property type="entry name" value="HemC"/>
</dbReference>
<dbReference type="Proteomes" id="UP001429580">
    <property type="component" value="Unassembled WGS sequence"/>
</dbReference>
<dbReference type="InterPro" id="IPR022417">
    <property type="entry name" value="Porphobilin_deaminase_N"/>
</dbReference>
<dbReference type="GO" id="GO:0004418">
    <property type="term" value="F:hydroxymethylbilane synthase activity"/>
    <property type="evidence" value="ECO:0007669"/>
    <property type="project" value="UniProtKB-EC"/>
</dbReference>
<evidence type="ECO:0000256" key="5">
    <source>
        <dbReference type="ARBA" id="ARBA00022679"/>
    </source>
</evidence>
<sequence length="325" mass="33679">MTPHNLPSPLVIGTRGSPLALAQAREVARALGNVLGIGDPLGENGPDGIVIDAIRTTGDIIQDRALSEAGGKGLFTKELDAALFEGRAHVTVHSAKDLPTDLPDGLVIAGCLPREDVRDAFISVKAASLTALPPGAVVGTASLRRQAQVLRLRPDVRVTLLRGNVGTRLQRIHEGAVDATLLAVAGLNRLGLADRATAVIPVETMLPAIGQGAIAIVVREQDIAIREAVTRLADAPTGIALEAERAFLRVLDGSCRTPIAGYARIVGGGIHFNGLLLSEDGREVVAAERSGAVADARALGEDAGREVLAHASPALLPHRKGGGTW</sequence>
<dbReference type="EC" id="2.5.1.61" evidence="8"/>
<dbReference type="NCBIfam" id="TIGR00212">
    <property type="entry name" value="hemC"/>
    <property type="match status" value="1"/>
</dbReference>
<evidence type="ECO:0000259" key="10">
    <source>
        <dbReference type="Pfam" id="PF03900"/>
    </source>
</evidence>
<dbReference type="PANTHER" id="PTHR11557:SF0">
    <property type="entry name" value="PORPHOBILINOGEN DEAMINASE"/>
    <property type="match status" value="1"/>
</dbReference>
<dbReference type="InterPro" id="IPR022419">
    <property type="entry name" value="Porphobilin_deaminase_cofac_BS"/>
</dbReference>
<keyword evidence="5 8" id="KW-0808">Transferase</keyword>
<dbReference type="InterPro" id="IPR036803">
    <property type="entry name" value="Porphobilinogen_deaminase_C_sf"/>
</dbReference>
<evidence type="ECO:0000256" key="2">
    <source>
        <dbReference type="ARBA" id="ARBA00004735"/>
    </source>
</evidence>
<evidence type="ECO:0000256" key="4">
    <source>
        <dbReference type="ARBA" id="ARBA00011245"/>
    </source>
</evidence>
<keyword evidence="12" id="KW-1185">Reference proteome</keyword>
<dbReference type="PROSITE" id="PS00533">
    <property type="entry name" value="PORPHOBILINOGEN_DEAM"/>
    <property type="match status" value="1"/>
</dbReference>
<dbReference type="Gene3D" id="3.30.160.40">
    <property type="entry name" value="Porphobilinogen deaminase, C-terminal domain"/>
    <property type="match status" value="1"/>
</dbReference>
<dbReference type="RefSeq" id="WP_343042513.1">
    <property type="nucleotide sequence ID" value="NZ_JAASQI010000002.1"/>
</dbReference>
<feature type="domain" description="Porphobilinogen deaminase C-terminal" evidence="10">
    <location>
        <begin position="241"/>
        <end position="308"/>
    </location>
</feature>
<dbReference type="SUPFAM" id="SSF53850">
    <property type="entry name" value="Periplasmic binding protein-like II"/>
    <property type="match status" value="1"/>
</dbReference>
<keyword evidence="6 8" id="KW-0627">Porphyrin biosynthesis</keyword>
<comment type="catalytic activity">
    <reaction evidence="7 8">
        <text>4 porphobilinogen + H2O = hydroxymethylbilane + 4 NH4(+)</text>
        <dbReference type="Rhea" id="RHEA:13185"/>
        <dbReference type="ChEBI" id="CHEBI:15377"/>
        <dbReference type="ChEBI" id="CHEBI:28938"/>
        <dbReference type="ChEBI" id="CHEBI:57845"/>
        <dbReference type="ChEBI" id="CHEBI:58126"/>
        <dbReference type="EC" id="2.5.1.61"/>
    </reaction>
</comment>
<dbReference type="Pfam" id="PF01379">
    <property type="entry name" value="Porphobil_deam"/>
    <property type="match status" value="1"/>
</dbReference>
<dbReference type="PIRSF" id="PIRSF001438">
    <property type="entry name" value="4pyrrol_synth_OHMeBilane_synth"/>
    <property type="match status" value="1"/>
</dbReference>
<dbReference type="SUPFAM" id="SSF54782">
    <property type="entry name" value="Porphobilinogen deaminase (hydroxymethylbilane synthase), C-terminal domain"/>
    <property type="match status" value="1"/>
</dbReference>
<organism evidence="11 12">
    <name type="scientific">Pseudochelatococcus lubricantis</name>
    <dbReference type="NCBI Taxonomy" id="1538102"/>
    <lineage>
        <taxon>Bacteria</taxon>
        <taxon>Pseudomonadati</taxon>
        <taxon>Pseudomonadota</taxon>
        <taxon>Alphaproteobacteria</taxon>
        <taxon>Hyphomicrobiales</taxon>
        <taxon>Chelatococcaceae</taxon>
        <taxon>Pseudochelatococcus</taxon>
    </lineage>
</organism>
<dbReference type="PRINTS" id="PR00151">
    <property type="entry name" value="PORPHBDMNASE"/>
</dbReference>
<evidence type="ECO:0000313" key="11">
    <source>
        <dbReference type="EMBL" id="NIJ57320.1"/>
    </source>
</evidence>
<comment type="miscellaneous">
    <text evidence="8">The porphobilinogen subunits are added to the dipyrromethane group.</text>
</comment>
<feature type="modified residue" description="S-(dipyrrolylmethanemethyl)cysteine" evidence="8">
    <location>
        <position position="255"/>
    </location>
</feature>
<evidence type="ECO:0000256" key="7">
    <source>
        <dbReference type="ARBA" id="ARBA00048169"/>
    </source>
</evidence>
<evidence type="ECO:0000256" key="8">
    <source>
        <dbReference type="HAMAP-Rule" id="MF_00260"/>
    </source>
</evidence>
<dbReference type="HAMAP" id="MF_00260">
    <property type="entry name" value="Porphobil_deam"/>
    <property type="match status" value="1"/>
</dbReference>
<reference evidence="11 12" key="1">
    <citation type="submission" date="2020-03" db="EMBL/GenBank/DDBJ databases">
        <title>Genomic Encyclopedia of Type Strains, Phase IV (KMG-IV): sequencing the most valuable type-strain genomes for metagenomic binning, comparative biology and taxonomic classification.</title>
        <authorList>
            <person name="Goeker M."/>
        </authorList>
    </citation>
    <scope>NUCLEOTIDE SEQUENCE [LARGE SCALE GENOMIC DNA]</scope>
    <source>
        <strain evidence="11 12">DSM 103870</strain>
    </source>
</reference>
<evidence type="ECO:0000256" key="1">
    <source>
        <dbReference type="ARBA" id="ARBA00002869"/>
    </source>
</evidence>